<evidence type="ECO:0008006" key="4">
    <source>
        <dbReference type="Google" id="ProtNLM"/>
    </source>
</evidence>
<keyword evidence="3" id="KW-1185">Reference proteome</keyword>
<reference evidence="2 3" key="1">
    <citation type="submission" date="2024-09" db="EMBL/GenBank/DDBJ databases">
        <authorList>
            <person name="Sun Q."/>
            <person name="Mori K."/>
        </authorList>
    </citation>
    <scope>NUCLEOTIDE SEQUENCE [LARGE SCALE GENOMIC DNA]</scope>
    <source>
        <strain evidence="2 3">KCTC 23315</strain>
    </source>
</reference>
<evidence type="ECO:0000256" key="1">
    <source>
        <dbReference type="SAM" id="Phobius"/>
    </source>
</evidence>
<keyword evidence="1" id="KW-0812">Transmembrane</keyword>
<protein>
    <recommendedName>
        <fullName evidence="4">DUF3325 domain-containing protein</fullName>
    </recommendedName>
</protein>
<sequence>MDLVYGFLLGCVLLVAGTVYWYWLSRLLPQRHCYPLALSVPLHQLCTLLLVFGLGVTPAQGWFSFGLFCVLCAMVLGLLLLPLMMFVRYVGRCRPLQDKI</sequence>
<accession>A0ABV6BAP6</accession>
<evidence type="ECO:0000313" key="2">
    <source>
        <dbReference type="EMBL" id="MFC0047945.1"/>
    </source>
</evidence>
<keyword evidence="1" id="KW-0472">Membrane</keyword>
<feature type="transmembrane region" description="Helical" evidence="1">
    <location>
        <begin position="36"/>
        <end position="56"/>
    </location>
</feature>
<name>A0ABV6BAP6_9GAMM</name>
<evidence type="ECO:0000313" key="3">
    <source>
        <dbReference type="Proteomes" id="UP001589813"/>
    </source>
</evidence>
<dbReference type="Proteomes" id="UP001589813">
    <property type="component" value="Unassembled WGS sequence"/>
</dbReference>
<proteinExistence type="predicted"/>
<feature type="transmembrane region" description="Helical" evidence="1">
    <location>
        <begin position="62"/>
        <end position="87"/>
    </location>
</feature>
<dbReference type="EMBL" id="JBHLXP010000001">
    <property type="protein sequence ID" value="MFC0047945.1"/>
    <property type="molecule type" value="Genomic_DNA"/>
</dbReference>
<comment type="caution">
    <text evidence="2">The sequence shown here is derived from an EMBL/GenBank/DDBJ whole genome shotgun (WGS) entry which is preliminary data.</text>
</comment>
<feature type="transmembrane region" description="Helical" evidence="1">
    <location>
        <begin position="6"/>
        <end position="24"/>
    </location>
</feature>
<keyword evidence="1" id="KW-1133">Transmembrane helix</keyword>
<dbReference type="RefSeq" id="WP_377241663.1">
    <property type="nucleotide sequence ID" value="NZ_JBHLXP010000001.1"/>
</dbReference>
<organism evidence="2 3">
    <name type="scientific">Rheinheimera tilapiae</name>
    <dbReference type="NCBI Taxonomy" id="875043"/>
    <lineage>
        <taxon>Bacteria</taxon>
        <taxon>Pseudomonadati</taxon>
        <taxon>Pseudomonadota</taxon>
        <taxon>Gammaproteobacteria</taxon>
        <taxon>Chromatiales</taxon>
        <taxon>Chromatiaceae</taxon>
        <taxon>Rheinheimera</taxon>
    </lineage>
</organism>
<gene>
    <name evidence="2" type="ORF">ACFFJP_06560</name>
</gene>